<feature type="binding site" evidence="1">
    <location>
        <position position="252"/>
    </location>
    <ligand>
        <name>substrate</name>
    </ligand>
</feature>
<dbReference type="GO" id="GO:0005524">
    <property type="term" value="F:ATP binding"/>
    <property type="evidence" value="ECO:0007669"/>
    <property type="project" value="UniProtKB-UniRule"/>
</dbReference>
<comment type="caution">
    <text evidence="1">Lacks conserved residue(s) required for the propagation of feature annotation.</text>
</comment>
<dbReference type="Gene3D" id="3.90.650.10">
    <property type="entry name" value="PurM-like C-terminal domain"/>
    <property type="match status" value="1"/>
</dbReference>
<dbReference type="InterPro" id="IPR010918">
    <property type="entry name" value="PurM-like_C_dom"/>
</dbReference>
<feature type="binding site" evidence="1">
    <location>
        <position position="28"/>
    </location>
    <ligand>
        <name>Mg(2+)</name>
        <dbReference type="ChEBI" id="CHEBI:18420"/>
        <label>4</label>
    </ligand>
</feature>
<dbReference type="InterPro" id="IPR006283">
    <property type="entry name" value="ThiL-like"/>
</dbReference>
<feature type="binding site" evidence="1">
    <location>
        <position position="143"/>
    </location>
    <ligand>
        <name>ATP</name>
        <dbReference type="ChEBI" id="CHEBI:30616"/>
    </ligand>
</feature>
<dbReference type="PIRSF" id="PIRSF005303">
    <property type="entry name" value="Thiam_monoph_kin"/>
    <property type="match status" value="1"/>
</dbReference>
<feature type="binding site" evidence="1">
    <location>
        <position position="44"/>
    </location>
    <ligand>
        <name>Mg(2+)</name>
        <dbReference type="ChEBI" id="CHEBI:18420"/>
        <label>2</label>
    </ligand>
</feature>
<proteinExistence type="inferred from homology"/>
<comment type="similarity">
    <text evidence="1">Belongs to the thiamine-monophosphate kinase family.</text>
</comment>
<feature type="binding site" evidence="1">
    <location>
        <position position="299"/>
    </location>
    <ligand>
        <name>substrate</name>
    </ligand>
</feature>
<dbReference type="GO" id="GO:0000287">
    <property type="term" value="F:magnesium ion binding"/>
    <property type="evidence" value="ECO:0007669"/>
    <property type="project" value="UniProtKB-UniRule"/>
</dbReference>
<dbReference type="UniPathway" id="UPA00060">
    <property type="reaction ID" value="UER00142"/>
</dbReference>
<dbReference type="Pfam" id="PF00586">
    <property type="entry name" value="AIRS"/>
    <property type="match status" value="1"/>
</dbReference>
<evidence type="ECO:0000256" key="1">
    <source>
        <dbReference type="HAMAP-Rule" id="MF_02128"/>
    </source>
</evidence>
<dbReference type="RefSeq" id="WP_058740257.1">
    <property type="nucleotide sequence ID" value="NZ_CP011266.1"/>
</dbReference>
<dbReference type="SUPFAM" id="SSF56042">
    <property type="entry name" value="PurM C-terminal domain-like"/>
    <property type="match status" value="1"/>
</dbReference>
<dbReference type="PATRIC" id="fig|230361.4.peg.2378"/>
<reference evidence="4 5" key="1">
    <citation type="submission" date="2015-04" db="EMBL/GenBank/DDBJ databases">
        <title>The complete genome sequence of the rumen methanogen Methanobrevibacter millerae SM9.</title>
        <authorList>
            <person name="Leahy S.C."/>
            <person name="Kelly W.J."/>
            <person name="Pacheco D.M."/>
            <person name="Li D."/>
            <person name="Altermann E."/>
            <person name="Attwood G.T."/>
        </authorList>
    </citation>
    <scope>NUCLEOTIDE SEQUENCE [LARGE SCALE GENOMIC DNA]</scope>
    <source>
        <strain evidence="4 5">SM9</strain>
    </source>
</reference>
<comment type="catalytic activity">
    <reaction evidence="1">
        <text>thiamine phosphate + ATP = thiamine diphosphate + ADP</text>
        <dbReference type="Rhea" id="RHEA:15913"/>
        <dbReference type="ChEBI" id="CHEBI:30616"/>
        <dbReference type="ChEBI" id="CHEBI:37575"/>
        <dbReference type="ChEBI" id="CHEBI:58937"/>
        <dbReference type="ChEBI" id="CHEBI:456216"/>
        <dbReference type="EC" id="2.7.4.16"/>
    </reaction>
</comment>
<feature type="binding site" evidence="1">
    <location>
        <position position="120"/>
    </location>
    <ligand>
        <name>Mg(2+)</name>
        <dbReference type="ChEBI" id="CHEBI:18420"/>
        <label>1</label>
    </ligand>
</feature>
<feature type="binding site" evidence="1">
    <location>
        <position position="200"/>
    </location>
    <ligand>
        <name>Mg(2+)</name>
        <dbReference type="ChEBI" id="CHEBI:18420"/>
        <label>3</label>
    </ligand>
</feature>
<keyword evidence="1 4" id="KW-0418">Kinase</keyword>
<feature type="binding site" evidence="1">
    <location>
        <position position="42"/>
    </location>
    <ligand>
        <name>Mg(2+)</name>
        <dbReference type="ChEBI" id="CHEBI:18420"/>
        <label>4</label>
    </ligand>
</feature>
<keyword evidence="1" id="KW-0547">Nucleotide-binding</keyword>
<dbReference type="Pfam" id="PF02769">
    <property type="entry name" value="AIRS_C"/>
    <property type="match status" value="1"/>
</dbReference>
<dbReference type="GO" id="GO:0009229">
    <property type="term" value="P:thiamine diphosphate biosynthetic process"/>
    <property type="evidence" value="ECO:0007669"/>
    <property type="project" value="UniProtKB-UniRule"/>
</dbReference>
<dbReference type="EMBL" id="CP011266">
    <property type="protein sequence ID" value="ALT70060.1"/>
    <property type="molecule type" value="Genomic_DNA"/>
</dbReference>
<dbReference type="Gene3D" id="3.30.1330.10">
    <property type="entry name" value="PurM-like, N-terminal domain"/>
    <property type="match status" value="1"/>
</dbReference>
<feature type="binding site" evidence="1">
    <location>
        <position position="28"/>
    </location>
    <ligand>
        <name>Mg(2+)</name>
        <dbReference type="ChEBI" id="CHEBI:18420"/>
        <label>3</label>
    </ligand>
</feature>
<comment type="pathway">
    <text evidence="1">Cofactor biosynthesis; thiamine diphosphate biosynthesis; thiamine diphosphate from thiamine phosphate: step 1/1.</text>
</comment>
<evidence type="ECO:0000313" key="4">
    <source>
        <dbReference type="EMBL" id="ALT70060.1"/>
    </source>
</evidence>
<sequence>MALKVSDIGEKELINYILSKSEDIVADDTAVTRFSDTNLISTCDMLIASKHFPSRMSYFQMGFKSVTVNVSDLAAMGADPLGFLLSIALPKDLEVEHFKEIIDGVINACNYYNIPLIGGDTNEASEIIISGTALGLCDNPLLKNTANEGDFLCITGDIGLAALGFNLNEDNIYTDKSLKPLARLKEGKIIKDAGATSATDITDGLASELYEMKRDSLGFMIHEDKLEISDEFKEISSKLELDYLELILHVGEDFELVFTVSDVDDLDIDFKVIGEVNNSNKIQITLSNGEIKEIDNRGYNHYVS</sequence>
<dbReference type="GO" id="GO:0009030">
    <property type="term" value="F:thiamine-phosphate kinase activity"/>
    <property type="evidence" value="ECO:0007669"/>
    <property type="project" value="UniProtKB-UniRule"/>
</dbReference>
<dbReference type="Proteomes" id="UP000067738">
    <property type="component" value="Chromosome"/>
</dbReference>
<dbReference type="NCBIfam" id="TIGR01379">
    <property type="entry name" value="thiL"/>
    <property type="match status" value="1"/>
</dbReference>
<comment type="miscellaneous">
    <text evidence="1">Reaction mechanism of ThiL seems to utilize a direct, inline transfer of the gamma-phosphate of ATP to TMP rather than a phosphorylated enzyme intermediate.</text>
</comment>
<feature type="binding site" evidence="1">
    <location>
        <position position="72"/>
    </location>
    <ligand>
        <name>Mg(2+)</name>
        <dbReference type="ChEBI" id="CHEBI:18420"/>
        <label>3</label>
    </ligand>
</feature>
<organism evidence="4 5">
    <name type="scientific">Methanobrevibacter millerae</name>
    <dbReference type="NCBI Taxonomy" id="230361"/>
    <lineage>
        <taxon>Archaea</taxon>
        <taxon>Methanobacteriati</taxon>
        <taxon>Methanobacteriota</taxon>
        <taxon>Methanomada group</taxon>
        <taxon>Methanobacteria</taxon>
        <taxon>Methanobacteriales</taxon>
        <taxon>Methanobacteriaceae</taxon>
        <taxon>Methanobrevibacter</taxon>
    </lineage>
</organism>
<feature type="domain" description="PurM-like N-terminal" evidence="2">
    <location>
        <begin position="27"/>
        <end position="136"/>
    </location>
</feature>
<dbReference type="GO" id="GO:0009228">
    <property type="term" value="P:thiamine biosynthetic process"/>
    <property type="evidence" value="ECO:0007669"/>
    <property type="project" value="UniProtKB-KW"/>
</dbReference>
<feature type="domain" description="PurM-like C-terminal" evidence="3">
    <location>
        <begin position="148"/>
        <end position="285"/>
    </location>
</feature>
<keyword evidence="5" id="KW-1185">Reference proteome</keyword>
<dbReference type="CDD" id="cd02194">
    <property type="entry name" value="ThiL"/>
    <property type="match status" value="1"/>
</dbReference>
<feature type="binding site" evidence="1">
    <location>
        <position position="72"/>
    </location>
    <ligand>
        <name>Mg(2+)</name>
        <dbReference type="ChEBI" id="CHEBI:18420"/>
        <label>2</label>
    </ligand>
</feature>
<dbReference type="InterPro" id="IPR016188">
    <property type="entry name" value="PurM-like_N"/>
</dbReference>
<feature type="binding site" evidence="1">
    <location>
        <position position="202"/>
    </location>
    <ligand>
        <name>ATP</name>
        <dbReference type="ChEBI" id="CHEBI:30616"/>
    </ligand>
</feature>
<accession>A0A0U3CNQ9</accession>
<dbReference type="PANTHER" id="PTHR30270">
    <property type="entry name" value="THIAMINE-MONOPHOSPHATE KINASE"/>
    <property type="match status" value="1"/>
</dbReference>
<protein>
    <recommendedName>
        <fullName evidence="1">Thiamine-monophosphate kinase</fullName>
        <shortName evidence="1">TMP kinase</shortName>
        <shortName evidence="1">Thiamine-phosphate kinase</shortName>
        <ecNumber evidence="1">2.7.4.16</ecNumber>
    </recommendedName>
</protein>
<dbReference type="EC" id="2.7.4.16" evidence="1"/>
<feature type="binding site" evidence="1">
    <location>
        <position position="203"/>
    </location>
    <ligand>
        <name>Mg(2+)</name>
        <dbReference type="ChEBI" id="CHEBI:18420"/>
        <label>5</label>
    </ligand>
</feature>
<evidence type="ECO:0000259" key="3">
    <source>
        <dbReference type="Pfam" id="PF02769"/>
    </source>
</evidence>
<keyword evidence="1" id="KW-0784">Thiamine biosynthesis</keyword>
<feature type="binding site" evidence="1">
    <location>
        <begin position="119"/>
        <end position="120"/>
    </location>
    <ligand>
        <name>ATP</name>
        <dbReference type="ChEBI" id="CHEBI:30616"/>
    </ligand>
</feature>
<comment type="function">
    <text evidence="1">Catalyzes the ATP-dependent phosphorylation of thiamine-monophosphate (TMP) to form thiamine-pyrophosphate (TPP), the active form of vitamin B1.</text>
</comment>
<gene>
    <name evidence="1 4" type="primary">thiL</name>
    <name evidence="4" type="ORF">sm9_2304</name>
</gene>
<keyword evidence="1" id="KW-0808">Transferase</keyword>
<feature type="binding site" evidence="1">
    <location>
        <position position="51"/>
    </location>
    <ligand>
        <name>substrate</name>
    </ligand>
</feature>
<dbReference type="OrthoDB" id="45909at2157"/>
<keyword evidence="1" id="KW-0479">Metal-binding</keyword>
<dbReference type="PANTHER" id="PTHR30270:SF3">
    <property type="entry name" value="THIAMINE-MONOPHOSPHATE KINASE"/>
    <property type="match status" value="1"/>
</dbReference>
<dbReference type="KEGG" id="mmil:sm9_2304"/>
<feature type="binding site" evidence="1">
    <location>
        <position position="72"/>
    </location>
    <ligand>
        <name>Mg(2+)</name>
        <dbReference type="ChEBI" id="CHEBI:18420"/>
        <label>4</label>
    </ligand>
</feature>
<feature type="binding site" evidence="1">
    <location>
        <position position="44"/>
    </location>
    <ligand>
        <name>Mg(2+)</name>
        <dbReference type="ChEBI" id="CHEBI:18420"/>
        <label>1</label>
    </ligand>
</feature>
<keyword evidence="1" id="KW-0460">Magnesium</keyword>
<dbReference type="InterPro" id="IPR036921">
    <property type="entry name" value="PurM-like_N_sf"/>
</dbReference>
<dbReference type="AlphaFoldDB" id="A0A0U3CNQ9"/>
<dbReference type="GeneID" id="26737262"/>
<dbReference type="HAMAP" id="MF_02128">
    <property type="entry name" value="TMP_kinase"/>
    <property type="match status" value="1"/>
</dbReference>
<evidence type="ECO:0000313" key="5">
    <source>
        <dbReference type="Proteomes" id="UP000067738"/>
    </source>
</evidence>
<keyword evidence="1" id="KW-0067">ATP-binding</keyword>
<dbReference type="SUPFAM" id="SSF55326">
    <property type="entry name" value="PurM N-terminal domain-like"/>
    <property type="match status" value="1"/>
</dbReference>
<name>A0A0U3CNQ9_9EURY</name>
<evidence type="ECO:0000259" key="2">
    <source>
        <dbReference type="Pfam" id="PF00586"/>
    </source>
</evidence>
<dbReference type="InterPro" id="IPR036676">
    <property type="entry name" value="PurM-like_C_sf"/>
</dbReference>